<dbReference type="AlphaFoldDB" id="A0A9N8DXQ1"/>
<name>A0A9N8DXQ1_9STRA</name>
<protein>
    <submittedName>
        <fullName evidence="2">Uncharacterized protein</fullName>
    </submittedName>
</protein>
<evidence type="ECO:0000313" key="2">
    <source>
        <dbReference type="EMBL" id="CAB9509069.1"/>
    </source>
</evidence>
<feature type="compositionally biased region" description="Polar residues" evidence="1">
    <location>
        <begin position="326"/>
        <end position="336"/>
    </location>
</feature>
<dbReference type="EMBL" id="CAICTM010000372">
    <property type="protein sequence ID" value="CAB9509069.1"/>
    <property type="molecule type" value="Genomic_DNA"/>
</dbReference>
<accession>A0A9N8DXQ1</accession>
<keyword evidence="3" id="KW-1185">Reference proteome</keyword>
<sequence length="336" mass="38481">MDVGLTKSTRIARRVHNKNLPNKDDDDDEPTNWREHLQDYDWQSNIKALRLELESPHNFRWDMTLRITVEWPAVRKWALVTLQKSLTGRNDRAQQKEFLGLFVPKCPPEKLSLLTFIEPLSIVMDNMESVKSAQKKNYNERVPTNATNSTAPKDDSEYNDGDDAYDNNYPDTTLDNKEEDVASDFGSNIWSVEAGNVDPLLDLHSLGDPTSRTPAFADWEPDELKALDWRANMDALEIALKRQTDWHVLETVYLADAGVRQWASQTLQQCLDWSPGITEAQRHEFLALFVDRMPKNSLRRLDFSAPTVVEEISNKLEEEAPVEDGNLSSDDSSVYL</sequence>
<dbReference type="Proteomes" id="UP001153069">
    <property type="component" value="Unassembled WGS sequence"/>
</dbReference>
<evidence type="ECO:0000313" key="3">
    <source>
        <dbReference type="Proteomes" id="UP001153069"/>
    </source>
</evidence>
<gene>
    <name evidence="2" type="ORF">SEMRO_373_G129130.1</name>
</gene>
<feature type="region of interest" description="Disordered" evidence="1">
    <location>
        <begin position="134"/>
        <end position="174"/>
    </location>
</feature>
<reference evidence="2" key="1">
    <citation type="submission" date="2020-06" db="EMBL/GenBank/DDBJ databases">
        <authorList>
            <consortium name="Plant Systems Biology data submission"/>
        </authorList>
    </citation>
    <scope>NUCLEOTIDE SEQUENCE</scope>
    <source>
        <strain evidence="2">D6</strain>
    </source>
</reference>
<organism evidence="2 3">
    <name type="scientific">Seminavis robusta</name>
    <dbReference type="NCBI Taxonomy" id="568900"/>
    <lineage>
        <taxon>Eukaryota</taxon>
        <taxon>Sar</taxon>
        <taxon>Stramenopiles</taxon>
        <taxon>Ochrophyta</taxon>
        <taxon>Bacillariophyta</taxon>
        <taxon>Bacillariophyceae</taxon>
        <taxon>Bacillariophycidae</taxon>
        <taxon>Naviculales</taxon>
        <taxon>Naviculaceae</taxon>
        <taxon>Seminavis</taxon>
    </lineage>
</organism>
<feature type="compositionally biased region" description="Polar residues" evidence="1">
    <location>
        <begin position="134"/>
        <end position="151"/>
    </location>
</feature>
<proteinExistence type="predicted"/>
<comment type="caution">
    <text evidence="2">The sequence shown here is derived from an EMBL/GenBank/DDBJ whole genome shotgun (WGS) entry which is preliminary data.</text>
</comment>
<feature type="region of interest" description="Disordered" evidence="1">
    <location>
        <begin position="315"/>
        <end position="336"/>
    </location>
</feature>
<evidence type="ECO:0000256" key="1">
    <source>
        <dbReference type="SAM" id="MobiDB-lite"/>
    </source>
</evidence>